<accession>A0A1Y6CCV9</accession>
<name>A0A1Y6CCV9_9BACT</name>
<sequence length="90" mass="10304">MYLKQIEELLLGFESTLDRYDYENISHLASSGCRREALECLLQCIQEQNIPINTTTYDSISMIAEKYGGFRSALIGLKTRLHHPQISLLP</sequence>
<dbReference type="EMBL" id="FWZT01000018">
    <property type="protein sequence ID" value="SMF56954.1"/>
    <property type="molecule type" value="Genomic_DNA"/>
</dbReference>
<organism evidence="1 2">
    <name type="scientific">Pseudobacteriovorax antillogorgiicola</name>
    <dbReference type="NCBI Taxonomy" id="1513793"/>
    <lineage>
        <taxon>Bacteria</taxon>
        <taxon>Pseudomonadati</taxon>
        <taxon>Bdellovibrionota</taxon>
        <taxon>Oligoflexia</taxon>
        <taxon>Oligoflexales</taxon>
        <taxon>Pseudobacteriovoracaceae</taxon>
        <taxon>Pseudobacteriovorax</taxon>
    </lineage>
</organism>
<dbReference type="Proteomes" id="UP000192907">
    <property type="component" value="Unassembled WGS sequence"/>
</dbReference>
<dbReference type="RefSeq" id="WP_132322332.1">
    <property type="nucleotide sequence ID" value="NZ_FWZT01000018.1"/>
</dbReference>
<proteinExistence type="predicted"/>
<gene>
    <name evidence="1" type="ORF">SAMN06296036_11876</name>
</gene>
<reference evidence="2" key="1">
    <citation type="submission" date="2017-04" db="EMBL/GenBank/DDBJ databases">
        <authorList>
            <person name="Varghese N."/>
            <person name="Submissions S."/>
        </authorList>
    </citation>
    <scope>NUCLEOTIDE SEQUENCE [LARGE SCALE GENOMIC DNA]</scope>
    <source>
        <strain evidence="2">RKEM611</strain>
    </source>
</reference>
<evidence type="ECO:0000313" key="2">
    <source>
        <dbReference type="Proteomes" id="UP000192907"/>
    </source>
</evidence>
<dbReference type="AlphaFoldDB" id="A0A1Y6CCV9"/>
<protein>
    <submittedName>
        <fullName evidence="1">Uncharacterized protein</fullName>
    </submittedName>
</protein>
<evidence type="ECO:0000313" key="1">
    <source>
        <dbReference type="EMBL" id="SMF56954.1"/>
    </source>
</evidence>
<keyword evidence="2" id="KW-1185">Reference proteome</keyword>